<feature type="region of interest" description="Disordered" evidence="7">
    <location>
        <begin position="280"/>
        <end position="320"/>
    </location>
</feature>
<reference evidence="10" key="1">
    <citation type="submission" date="2016-06" db="UniProtKB">
        <authorList>
            <consortium name="WormBaseParasite"/>
        </authorList>
    </citation>
    <scope>IDENTIFICATION</scope>
</reference>
<dbReference type="PANTHER" id="PTHR15217:SF0">
    <property type="entry name" value="PRE-MRNA-SPLICING REGULATOR WTAP"/>
    <property type="match status" value="1"/>
</dbReference>
<dbReference type="OrthoDB" id="3366661at2759"/>
<evidence type="ECO:0000256" key="7">
    <source>
        <dbReference type="SAM" id="MobiDB-lite"/>
    </source>
</evidence>
<keyword evidence="3" id="KW-0507">mRNA processing</keyword>
<keyword evidence="9" id="KW-1185">Reference proteome</keyword>
<evidence type="ECO:0000256" key="4">
    <source>
        <dbReference type="ARBA" id="ARBA00023187"/>
    </source>
</evidence>
<name>A0A183APM6_9TREM</name>
<reference evidence="8 9" key="2">
    <citation type="submission" date="2018-11" db="EMBL/GenBank/DDBJ databases">
        <authorList>
            <consortium name="Pathogen Informatics"/>
        </authorList>
    </citation>
    <scope>NUCLEOTIDE SEQUENCE [LARGE SCALE GENOMIC DNA]</scope>
    <source>
        <strain evidence="8 9">Egypt</strain>
    </source>
</reference>
<evidence type="ECO:0000313" key="9">
    <source>
        <dbReference type="Proteomes" id="UP000272942"/>
    </source>
</evidence>
<organism evidence="10">
    <name type="scientific">Echinostoma caproni</name>
    <dbReference type="NCBI Taxonomy" id="27848"/>
    <lineage>
        <taxon>Eukaryota</taxon>
        <taxon>Metazoa</taxon>
        <taxon>Spiralia</taxon>
        <taxon>Lophotrochozoa</taxon>
        <taxon>Platyhelminthes</taxon>
        <taxon>Trematoda</taxon>
        <taxon>Digenea</taxon>
        <taxon>Plagiorchiida</taxon>
        <taxon>Echinostomata</taxon>
        <taxon>Echinostomatoidea</taxon>
        <taxon>Echinostomatidae</taxon>
        <taxon>Echinostoma</taxon>
    </lineage>
</organism>
<keyword evidence="6" id="KW-0175">Coiled coil</keyword>
<feature type="region of interest" description="Disordered" evidence="7">
    <location>
        <begin position="1"/>
        <end position="21"/>
    </location>
</feature>
<dbReference type="GO" id="GO:0006397">
    <property type="term" value="P:mRNA processing"/>
    <property type="evidence" value="ECO:0007669"/>
    <property type="project" value="UniProtKB-KW"/>
</dbReference>
<dbReference type="Pfam" id="PF17098">
    <property type="entry name" value="Wtap"/>
    <property type="match status" value="1"/>
</dbReference>
<keyword evidence="4" id="KW-0508">mRNA splicing</keyword>
<dbReference type="InterPro" id="IPR033757">
    <property type="entry name" value="WTAP"/>
</dbReference>
<dbReference type="GO" id="GO:0000381">
    <property type="term" value="P:regulation of alternative mRNA splicing, via spliceosome"/>
    <property type="evidence" value="ECO:0007669"/>
    <property type="project" value="InterPro"/>
</dbReference>
<keyword evidence="5" id="KW-0539">Nucleus</keyword>
<comment type="similarity">
    <text evidence="2">Belongs to the fl(2)d family.</text>
</comment>
<dbReference type="Proteomes" id="UP000272942">
    <property type="component" value="Unassembled WGS sequence"/>
</dbReference>
<evidence type="ECO:0000313" key="10">
    <source>
        <dbReference type="WBParaSite" id="ECPE_0000893901-mRNA-1"/>
    </source>
</evidence>
<proteinExistence type="inferred from homology"/>
<evidence type="ECO:0000313" key="8">
    <source>
        <dbReference type="EMBL" id="VDP84406.1"/>
    </source>
</evidence>
<dbReference type="PANTHER" id="PTHR15217">
    <property type="entry name" value="WILMS' TUMOR 1-ASSOCIATING PROTEIN"/>
    <property type="match status" value="1"/>
</dbReference>
<feature type="compositionally biased region" description="Basic and acidic residues" evidence="7">
    <location>
        <begin position="1"/>
        <end position="12"/>
    </location>
</feature>
<comment type="subcellular location">
    <subcellularLocation>
        <location evidence="1">Nucleus</location>
    </subcellularLocation>
</comment>
<evidence type="ECO:0000256" key="1">
    <source>
        <dbReference type="ARBA" id="ARBA00004123"/>
    </source>
</evidence>
<dbReference type="GO" id="GO:0008380">
    <property type="term" value="P:RNA splicing"/>
    <property type="evidence" value="ECO:0007669"/>
    <property type="project" value="UniProtKB-KW"/>
</dbReference>
<dbReference type="EMBL" id="UZAN01046640">
    <property type="protein sequence ID" value="VDP84406.1"/>
    <property type="molecule type" value="Genomic_DNA"/>
</dbReference>
<evidence type="ECO:0000256" key="5">
    <source>
        <dbReference type="ARBA" id="ARBA00023242"/>
    </source>
</evidence>
<protein>
    <submittedName>
        <fullName evidence="10">t-SNARE coiled-coil homology domain-containing protein</fullName>
    </submittedName>
</protein>
<dbReference type="WBParaSite" id="ECPE_0000893901-mRNA-1">
    <property type="protein sequence ID" value="ECPE_0000893901-mRNA-1"/>
    <property type="gene ID" value="ECPE_0000893901"/>
</dbReference>
<dbReference type="GO" id="GO:0016556">
    <property type="term" value="P:mRNA modification"/>
    <property type="evidence" value="ECO:0007669"/>
    <property type="project" value="InterPro"/>
</dbReference>
<gene>
    <name evidence="8" type="ORF">ECPE_LOCUS8911</name>
</gene>
<evidence type="ECO:0000256" key="6">
    <source>
        <dbReference type="SAM" id="Coils"/>
    </source>
</evidence>
<evidence type="ECO:0000256" key="2">
    <source>
        <dbReference type="ARBA" id="ARBA00010313"/>
    </source>
</evidence>
<sequence length="320" mass="35699">MEFSSFDKDFHMEGAPNPSGSTAGTVCDLSLQNVDASSELSRAAVLQAHLDLLQREKEELEMQLVRQREAHEKQMEAYVTRYVNADFWLAQLSTILPARKTRSKLGSMPHSSTILGGDDTLFCSKKLFEPSTNLVYKTMHGFAKEAQTGVRQSNDDLLAWKFNPESTSGKQMMGRIRQLLSENEKLGQFNHADRIASLESDAELQSTCIKEFIKTHSGIENVLDETYTDIEGLQNSLLMVHQQIGRAESVVTSLQAQLDAKQPGRAAELMAAVLVQMSEEQPDYETSKAEEVPIEAELDEKPSPQNTDKTFGLSNPLRDN</sequence>
<accession>A0A183APM6</accession>
<evidence type="ECO:0000256" key="3">
    <source>
        <dbReference type="ARBA" id="ARBA00022664"/>
    </source>
</evidence>
<dbReference type="GO" id="GO:0005634">
    <property type="term" value="C:nucleus"/>
    <property type="evidence" value="ECO:0007669"/>
    <property type="project" value="UniProtKB-SubCell"/>
</dbReference>
<dbReference type="AlphaFoldDB" id="A0A183APM6"/>
<feature type="coiled-coil region" evidence="6">
    <location>
        <begin position="43"/>
        <end position="77"/>
    </location>
</feature>
<feature type="compositionally biased region" description="Polar residues" evidence="7">
    <location>
        <begin position="303"/>
        <end position="313"/>
    </location>
</feature>